<accession>A0ABX6TGI6</accession>
<reference evidence="2 3" key="1">
    <citation type="submission" date="2020-08" db="EMBL/GenBank/DDBJ databases">
        <title>Genome sequence of Sphingomonas sediminicola KACC 15039T.</title>
        <authorList>
            <person name="Hyun D.-W."/>
            <person name="Bae J.-W."/>
        </authorList>
    </citation>
    <scope>NUCLEOTIDE SEQUENCE [LARGE SCALE GENOMIC DNA]</scope>
    <source>
        <strain evidence="2 3">KACC 15039</strain>
    </source>
</reference>
<dbReference type="Proteomes" id="UP000516105">
    <property type="component" value="Chromosome"/>
</dbReference>
<evidence type="ECO:0000256" key="1">
    <source>
        <dbReference type="SAM" id="MobiDB-lite"/>
    </source>
</evidence>
<dbReference type="InterPro" id="IPR022062">
    <property type="entry name" value="DUF3618"/>
</dbReference>
<evidence type="ECO:0000313" key="2">
    <source>
        <dbReference type="EMBL" id="QNP46728.1"/>
    </source>
</evidence>
<evidence type="ECO:0000313" key="3">
    <source>
        <dbReference type="Proteomes" id="UP000516105"/>
    </source>
</evidence>
<organism evidence="2 3">
    <name type="scientific">Sphingomonas sediminicola</name>
    <dbReference type="NCBI Taxonomy" id="386874"/>
    <lineage>
        <taxon>Bacteria</taxon>
        <taxon>Pseudomonadati</taxon>
        <taxon>Pseudomonadota</taxon>
        <taxon>Alphaproteobacteria</taxon>
        <taxon>Sphingomonadales</taxon>
        <taxon>Sphingomonadaceae</taxon>
        <taxon>Sphingomonas</taxon>
    </lineage>
</organism>
<sequence length="122" mass="13188">MTRELPEVTAAKLEAERARLQLMSTANRLQARMSPGTLASNAWHDAKNKGADLAENAVDAVRKRPVAATGVVAAIALFLAREPLMDLAGKVANGVKRKVPKTTQPKPRPKPRTRTKSTENPV</sequence>
<gene>
    <name evidence="2" type="ORF">H9L14_06605</name>
</gene>
<name>A0ABX6TGI6_9SPHN</name>
<dbReference type="RefSeq" id="WP_187709681.1">
    <property type="nucleotide sequence ID" value="NZ_CP060782.1"/>
</dbReference>
<protein>
    <submittedName>
        <fullName evidence="2">DUF3618 domain-containing protein</fullName>
    </submittedName>
</protein>
<keyword evidence="3" id="KW-1185">Reference proteome</keyword>
<proteinExistence type="predicted"/>
<dbReference type="EMBL" id="CP060782">
    <property type="protein sequence ID" value="QNP46728.1"/>
    <property type="molecule type" value="Genomic_DNA"/>
</dbReference>
<feature type="region of interest" description="Disordered" evidence="1">
    <location>
        <begin position="95"/>
        <end position="122"/>
    </location>
</feature>
<dbReference type="Pfam" id="PF12277">
    <property type="entry name" value="DUF3618"/>
    <property type="match status" value="1"/>
</dbReference>